<accession>A0A7X9HT27</accession>
<comment type="caution">
    <text evidence="2">The sequence shown here is derived from an EMBL/GenBank/DDBJ whole genome shotgun (WGS) entry which is preliminary data.</text>
</comment>
<gene>
    <name evidence="2" type="ORF">GYA37_02995</name>
</gene>
<dbReference type="AlphaFoldDB" id="A0A7X9HT27"/>
<reference evidence="2 3" key="1">
    <citation type="journal article" date="2020" name="Biotechnol. Biofuels">
        <title>New insights from the biogas microbiome by comprehensive genome-resolved metagenomics of nearly 1600 species originating from multiple anaerobic digesters.</title>
        <authorList>
            <person name="Campanaro S."/>
            <person name="Treu L."/>
            <person name="Rodriguez-R L.M."/>
            <person name="Kovalovszki A."/>
            <person name="Ziels R.M."/>
            <person name="Maus I."/>
            <person name="Zhu X."/>
            <person name="Kougias P.G."/>
            <person name="Basile A."/>
            <person name="Luo G."/>
            <person name="Schluter A."/>
            <person name="Konstantinidis K.T."/>
            <person name="Angelidaki I."/>
        </authorList>
    </citation>
    <scope>NUCLEOTIDE SEQUENCE [LARGE SCALE GENOMIC DNA]</scope>
    <source>
        <strain evidence="2">AS27yjCOA_202</strain>
    </source>
</reference>
<dbReference type="GO" id="GO:0009052">
    <property type="term" value="P:pentose-phosphate shunt, non-oxidative branch"/>
    <property type="evidence" value="ECO:0007669"/>
    <property type="project" value="TreeGrafter"/>
</dbReference>
<dbReference type="PANTHER" id="PTHR30345">
    <property type="entry name" value="RIBOSE-5-PHOSPHATE ISOMERASE B"/>
    <property type="match status" value="1"/>
</dbReference>
<dbReference type="SUPFAM" id="SSF89623">
    <property type="entry name" value="Ribose/Galactose isomerase RpiB/AlsB"/>
    <property type="match status" value="1"/>
</dbReference>
<dbReference type="GO" id="GO:0019316">
    <property type="term" value="P:D-allose catabolic process"/>
    <property type="evidence" value="ECO:0007669"/>
    <property type="project" value="TreeGrafter"/>
</dbReference>
<comment type="similarity">
    <text evidence="1">Belongs to the LacAB/RpiB family.</text>
</comment>
<dbReference type="NCBIfam" id="NF004051">
    <property type="entry name" value="PRK05571.1"/>
    <property type="match status" value="1"/>
</dbReference>
<dbReference type="PIRSF" id="PIRSF005384">
    <property type="entry name" value="RpiB_LacA_B"/>
    <property type="match status" value="1"/>
</dbReference>
<dbReference type="EMBL" id="JAAZNV010000009">
    <property type="protein sequence ID" value="NMB91790.1"/>
    <property type="molecule type" value="Genomic_DNA"/>
</dbReference>
<organism evidence="2 3">
    <name type="scientific">candidate division WWE3 bacterium</name>
    <dbReference type="NCBI Taxonomy" id="2053526"/>
    <lineage>
        <taxon>Bacteria</taxon>
        <taxon>Katanobacteria</taxon>
    </lineage>
</organism>
<proteinExistence type="inferred from homology"/>
<dbReference type="PANTHER" id="PTHR30345:SF0">
    <property type="entry name" value="DNA DAMAGE-REPAIR_TOLERATION PROTEIN DRT102"/>
    <property type="match status" value="1"/>
</dbReference>
<dbReference type="Proteomes" id="UP000590542">
    <property type="component" value="Unassembled WGS sequence"/>
</dbReference>
<dbReference type="GO" id="GO:0004751">
    <property type="term" value="F:ribose-5-phosphate isomerase activity"/>
    <property type="evidence" value="ECO:0007669"/>
    <property type="project" value="TreeGrafter"/>
</dbReference>
<evidence type="ECO:0000313" key="2">
    <source>
        <dbReference type="EMBL" id="NMB91790.1"/>
    </source>
</evidence>
<keyword evidence="2" id="KW-0413">Isomerase</keyword>
<dbReference type="InterPro" id="IPR003500">
    <property type="entry name" value="RpiB_LacA_LacB"/>
</dbReference>
<sequence>MIYISSDHRGFNLKKYILNNLTKKGYEVKDLGPKELNLNDDYPDFAHIIAEKVQENDQNKGIIICGNGVGVSITTNKFKGIRTTLSWTANHAKSSRNDDNSNILALPSDYISKKQALKATITWLNTPFSSEERHLRRLQKIKDIESNA</sequence>
<evidence type="ECO:0000313" key="3">
    <source>
        <dbReference type="Proteomes" id="UP000590542"/>
    </source>
</evidence>
<name>A0A7X9HT27_UNCKA</name>
<dbReference type="NCBIfam" id="TIGR00689">
    <property type="entry name" value="rpiB_lacA_lacB"/>
    <property type="match status" value="1"/>
</dbReference>
<dbReference type="Pfam" id="PF02502">
    <property type="entry name" value="LacAB_rpiB"/>
    <property type="match status" value="1"/>
</dbReference>
<dbReference type="Gene3D" id="3.40.1400.10">
    <property type="entry name" value="Sugar-phosphate isomerase, RpiB/LacA/LacB"/>
    <property type="match status" value="1"/>
</dbReference>
<dbReference type="InterPro" id="IPR036569">
    <property type="entry name" value="RpiB_LacA_LacB_sf"/>
</dbReference>
<protein>
    <submittedName>
        <fullName evidence="2">RpiB/LacA/LacB family sugar-phosphate isomerase</fullName>
    </submittedName>
</protein>
<evidence type="ECO:0000256" key="1">
    <source>
        <dbReference type="ARBA" id="ARBA00008754"/>
    </source>
</evidence>